<dbReference type="PROSITE" id="PS51292">
    <property type="entry name" value="ZF_RING_CH"/>
    <property type="match status" value="1"/>
</dbReference>
<evidence type="ECO:0000256" key="2">
    <source>
        <dbReference type="ARBA" id="ARBA00022692"/>
    </source>
</evidence>
<keyword evidence="4" id="KW-0863">Zinc-finger</keyword>
<evidence type="ECO:0000256" key="6">
    <source>
        <dbReference type="ARBA" id="ARBA00022989"/>
    </source>
</evidence>
<comment type="subcellular location">
    <subcellularLocation>
        <location evidence="1">Membrane</location>
        <topology evidence="1">Multi-pass membrane protein</topology>
    </subcellularLocation>
</comment>
<reference evidence="10 11" key="1">
    <citation type="submission" date="2023-08" db="EMBL/GenBank/DDBJ databases">
        <title>Black Yeasts Isolated from many extreme environments.</title>
        <authorList>
            <person name="Coleine C."/>
            <person name="Stajich J.E."/>
            <person name="Selbmann L."/>
        </authorList>
    </citation>
    <scope>NUCLEOTIDE SEQUENCE [LARGE SCALE GENOMIC DNA]</scope>
    <source>
        <strain evidence="10 11">CCFEE 536</strain>
    </source>
</reference>
<feature type="region of interest" description="Disordered" evidence="8">
    <location>
        <begin position="1"/>
        <end position="80"/>
    </location>
</feature>
<feature type="compositionally biased region" description="Low complexity" evidence="8">
    <location>
        <begin position="412"/>
        <end position="429"/>
    </location>
</feature>
<feature type="compositionally biased region" description="Pro residues" evidence="8">
    <location>
        <begin position="430"/>
        <end position="441"/>
    </location>
</feature>
<evidence type="ECO:0000256" key="3">
    <source>
        <dbReference type="ARBA" id="ARBA00022723"/>
    </source>
</evidence>
<keyword evidence="11" id="KW-1185">Reference proteome</keyword>
<keyword evidence="5" id="KW-0862">Zinc</keyword>
<dbReference type="EMBL" id="JAVRRA010008230">
    <property type="protein sequence ID" value="KAK5257415.1"/>
    <property type="molecule type" value="Genomic_DNA"/>
</dbReference>
<evidence type="ECO:0000313" key="11">
    <source>
        <dbReference type="Proteomes" id="UP001357485"/>
    </source>
</evidence>
<sequence length="557" mass="60653">MASIPPRAASQRRSSPPDQSSSSSAAPLPQESLHRQNSQARSTTSEDSQTVLLNSPDSPSAIEASPELQQRQGTTQASTNTIPLEDARKCWICFSDETEDTPLSTEWRSPCPCALTAHEGCLLDWIADMESPATRKRNGPPAKILCPQCKSEIHLSRPTSYVVNAVQAFERAAGKMVMPAALVATAYAVREGCLMHGIHSVYAVFGDRDGVRILSPLILDAVSPPPLSISAIFSPQTLSGHFWAAVDRLTHHWRLSLGLPLIPPILLLSRTSLADSVLPVLPMLFFATQTHAQHNALDNIGSWPPTAALSFALLPYVRSAYNALYDYVWAEKERKWLREILPRSGAEQGGDAGAGDQAQPADVADDEDDNIFELRVDGDFLEDWGEAGGDDEIQGEEPVPQMIWGMGQNNGDQDAPPLDAPPLADAAPPQEQPAAPPPPPHVHQERRLTISTTHLAETVLGALLFPTISATMGELLRLALPSSWTTPALASWTLRGGSRPGKATGILQERWGRSIVGGCLFVVLKDAVMLYVRWKMAMGHRKRKVLDYDKRKGRTVR</sequence>
<dbReference type="Proteomes" id="UP001357485">
    <property type="component" value="Unassembled WGS sequence"/>
</dbReference>
<evidence type="ECO:0000256" key="5">
    <source>
        <dbReference type="ARBA" id="ARBA00022833"/>
    </source>
</evidence>
<gene>
    <name evidence="10" type="ORF">LTR16_000727</name>
</gene>
<feature type="region of interest" description="Disordered" evidence="8">
    <location>
        <begin position="345"/>
        <end position="366"/>
    </location>
</feature>
<dbReference type="InterPro" id="IPR013083">
    <property type="entry name" value="Znf_RING/FYVE/PHD"/>
</dbReference>
<evidence type="ECO:0000259" key="9">
    <source>
        <dbReference type="PROSITE" id="PS51292"/>
    </source>
</evidence>
<evidence type="ECO:0000256" key="4">
    <source>
        <dbReference type="ARBA" id="ARBA00022771"/>
    </source>
</evidence>
<evidence type="ECO:0000256" key="8">
    <source>
        <dbReference type="SAM" id="MobiDB-lite"/>
    </source>
</evidence>
<evidence type="ECO:0000313" key="10">
    <source>
        <dbReference type="EMBL" id="KAK5257415.1"/>
    </source>
</evidence>
<protein>
    <recommendedName>
        <fullName evidence="9">RING-CH-type domain-containing protein</fullName>
    </recommendedName>
</protein>
<feature type="compositionally biased region" description="Low complexity" evidence="8">
    <location>
        <begin position="9"/>
        <end position="31"/>
    </location>
</feature>
<dbReference type="Gene3D" id="3.30.40.10">
    <property type="entry name" value="Zinc/RING finger domain, C3HC4 (zinc finger)"/>
    <property type="match status" value="1"/>
</dbReference>
<evidence type="ECO:0000256" key="1">
    <source>
        <dbReference type="ARBA" id="ARBA00004141"/>
    </source>
</evidence>
<dbReference type="SUPFAM" id="SSF57850">
    <property type="entry name" value="RING/U-box"/>
    <property type="match status" value="1"/>
</dbReference>
<keyword evidence="3" id="KW-0479">Metal-binding</keyword>
<evidence type="ECO:0000256" key="7">
    <source>
        <dbReference type="ARBA" id="ARBA00023136"/>
    </source>
</evidence>
<comment type="caution">
    <text evidence="10">The sequence shown here is derived from an EMBL/GenBank/DDBJ whole genome shotgun (WGS) entry which is preliminary data.</text>
</comment>
<name>A0ABR0M1E7_9PEZI</name>
<keyword evidence="6" id="KW-1133">Transmembrane helix</keyword>
<dbReference type="PANTHER" id="PTHR46283">
    <property type="entry name" value="E3 UBIQUITIN-PROTEIN LIGASE MARCH5"/>
    <property type="match status" value="1"/>
</dbReference>
<accession>A0ABR0M1E7</accession>
<feature type="region of interest" description="Disordered" evidence="8">
    <location>
        <begin position="402"/>
        <end position="445"/>
    </location>
</feature>
<feature type="domain" description="RING-CH-type" evidence="9">
    <location>
        <begin position="82"/>
        <end position="156"/>
    </location>
</feature>
<organism evidence="10 11">
    <name type="scientific">Cryomyces antarcticus</name>
    <dbReference type="NCBI Taxonomy" id="329879"/>
    <lineage>
        <taxon>Eukaryota</taxon>
        <taxon>Fungi</taxon>
        <taxon>Dikarya</taxon>
        <taxon>Ascomycota</taxon>
        <taxon>Pezizomycotina</taxon>
        <taxon>Dothideomycetes</taxon>
        <taxon>Dothideomycetes incertae sedis</taxon>
        <taxon>Cryomyces</taxon>
    </lineage>
</organism>
<proteinExistence type="predicted"/>
<keyword evidence="7" id="KW-0472">Membrane</keyword>
<dbReference type="InterPro" id="IPR011016">
    <property type="entry name" value="Znf_RING-CH"/>
</dbReference>
<keyword evidence="2" id="KW-0812">Transmembrane</keyword>
<dbReference type="SMART" id="SM00744">
    <property type="entry name" value="RINGv"/>
    <property type="match status" value="1"/>
</dbReference>
<feature type="compositionally biased region" description="Polar residues" evidence="8">
    <location>
        <begin position="35"/>
        <end position="58"/>
    </location>
</feature>
<feature type="compositionally biased region" description="Polar residues" evidence="8">
    <location>
        <begin position="67"/>
        <end position="80"/>
    </location>
</feature>